<comment type="cofactor">
    <cofactor evidence="4">
        <name>Zn(2+)</name>
        <dbReference type="ChEBI" id="CHEBI:29105"/>
    </cofactor>
</comment>
<dbReference type="SUPFAM" id="SSF50129">
    <property type="entry name" value="GroES-like"/>
    <property type="match status" value="1"/>
</dbReference>
<dbReference type="Gene3D" id="3.40.50.720">
    <property type="entry name" value="NAD(P)-binding Rossmann-like Domain"/>
    <property type="match status" value="1"/>
</dbReference>
<keyword evidence="7" id="KW-1185">Reference proteome</keyword>
<dbReference type="InterPro" id="IPR036291">
    <property type="entry name" value="NAD(P)-bd_dom_sf"/>
</dbReference>
<dbReference type="InterPro" id="IPR050129">
    <property type="entry name" value="Zn_alcohol_dh"/>
</dbReference>
<protein>
    <submittedName>
        <fullName evidence="6">Alcohol dehydrogenase</fullName>
    </submittedName>
</protein>
<dbReference type="AlphaFoldDB" id="A0A1R1RQF9"/>
<dbReference type="OrthoDB" id="9770238at2"/>
<dbReference type="InterPro" id="IPR011032">
    <property type="entry name" value="GroES-like_sf"/>
</dbReference>
<accession>A0A1R1QZ24</accession>
<comment type="similarity">
    <text evidence="4">Belongs to the zinc-containing alcohol dehydrogenase family.</text>
</comment>
<comment type="caution">
    <text evidence="6">The sequence shown here is derived from an EMBL/GenBank/DDBJ whole genome shotgun (WGS) entry which is preliminary data.</text>
</comment>
<dbReference type="Pfam" id="PF00107">
    <property type="entry name" value="ADH_zinc_N"/>
    <property type="match status" value="1"/>
</dbReference>
<organism evidence="6 7">
    <name type="scientific">Bacillus swezeyi</name>
    <dbReference type="NCBI Taxonomy" id="1925020"/>
    <lineage>
        <taxon>Bacteria</taxon>
        <taxon>Bacillati</taxon>
        <taxon>Bacillota</taxon>
        <taxon>Bacilli</taxon>
        <taxon>Bacillales</taxon>
        <taxon>Bacillaceae</taxon>
        <taxon>Bacillus</taxon>
    </lineage>
</organism>
<evidence type="ECO:0000313" key="7">
    <source>
        <dbReference type="Proteomes" id="UP000187367"/>
    </source>
</evidence>
<dbReference type="Gene3D" id="3.90.180.10">
    <property type="entry name" value="Medium-chain alcohol dehydrogenases, catalytic domain"/>
    <property type="match status" value="1"/>
</dbReference>
<keyword evidence="3" id="KW-0560">Oxidoreductase</keyword>
<dbReference type="GO" id="GO:0016491">
    <property type="term" value="F:oxidoreductase activity"/>
    <property type="evidence" value="ECO:0007669"/>
    <property type="project" value="UniProtKB-KW"/>
</dbReference>
<evidence type="ECO:0000259" key="5">
    <source>
        <dbReference type="SMART" id="SM00829"/>
    </source>
</evidence>
<keyword evidence="2 4" id="KW-0862">Zinc</keyword>
<dbReference type="InterPro" id="IPR013154">
    <property type="entry name" value="ADH-like_N"/>
</dbReference>
<dbReference type="PANTHER" id="PTHR43401:SF2">
    <property type="entry name" value="L-THREONINE 3-DEHYDROGENASE"/>
    <property type="match status" value="1"/>
</dbReference>
<dbReference type="PANTHER" id="PTHR43401">
    <property type="entry name" value="L-THREONINE 3-DEHYDROGENASE"/>
    <property type="match status" value="1"/>
</dbReference>
<keyword evidence="1 4" id="KW-0479">Metal-binding</keyword>
<dbReference type="GO" id="GO:0008270">
    <property type="term" value="F:zinc ion binding"/>
    <property type="evidence" value="ECO:0007669"/>
    <property type="project" value="InterPro"/>
</dbReference>
<reference evidence="6 7" key="1">
    <citation type="submission" date="2017-01" db="EMBL/GenBank/DDBJ databases">
        <title>Bacillus phylogenomics.</title>
        <authorList>
            <person name="Dunlap C."/>
        </authorList>
    </citation>
    <scope>NUCLEOTIDE SEQUENCE [LARGE SCALE GENOMIC DNA]</scope>
    <source>
        <strain evidence="6 7">NRRL B-41282</strain>
    </source>
</reference>
<dbReference type="SUPFAM" id="SSF51735">
    <property type="entry name" value="NAD(P)-binding Rossmann-fold domains"/>
    <property type="match status" value="1"/>
</dbReference>
<evidence type="ECO:0000256" key="4">
    <source>
        <dbReference type="RuleBase" id="RU361277"/>
    </source>
</evidence>
<evidence type="ECO:0000256" key="2">
    <source>
        <dbReference type="ARBA" id="ARBA00022833"/>
    </source>
</evidence>
<accession>A0A1R1RQF9</accession>
<dbReference type="Proteomes" id="UP000187367">
    <property type="component" value="Unassembled WGS sequence"/>
</dbReference>
<sequence length="338" mass="36567">MKAAVMTKPFSINFQDIPCPEPDAHEVLVRVKAAGICGSDVHFYDGSNPYGRYPQIFGHELSGIIEKTGAGVKKRSLGERVVIEPAISCGSCYPCRKGKTNACVNIDMIGSVRRGGFADFLAVPETHVHPIPDHMDFVTGALCEPFAIGAQAIKRASIQHGETIVILGMGPIGLTILAQVKKRFQADVIAVDPVRERLELARMFGADSVIHPVEEHAEKTISKLTNGEGAGIVFEAAGIPATIEQSVRIAAPGGRIVIVGLTGEDVTIPGLLLTKKDIEIHGTKHSVNQFPRVIEFLNENPQLAQSFVTEIMPFMEIEEALKKAKNCPEQVTKIILSY</sequence>
<evidence type="ECO:0000313" key="6">
    <source>
        <dbReference type="EMBL" id="OMI09906.1"/>
    </source>
</evidence>
<dbReference type="InterPro" id="IPR013149">
    <property type="entry name" value="ADH-like_C"/>
</dbReference>
<gene>
    <name evidence="6" type="ORF">BW143_01310</name>
</gene>
<proteinExistence type="inferred from homology"/>
<name>A0A1R1RQF9_9BACI</name>
<dbReference type="InterPro" id="IPR002328">
    <property type="entry name" value="ADH_Zn_CS"/>
</dbReference>
<dbReference type="PROSITE" id="PS00059">
    <property type="entry name" value="ADH_ZINC"/>
    <property type="match status" value="1"/>
</dbReference>
<dbReference type="EMBL" id="MTJL01000002">
    <property type="protein sequence ID" value="OMI09906.1"/>
    <property type="molecule type" value="Genomic_DNA"/>
</dbReference>
<dbReference type="RefSeq" id="WP_076762293.1">
    <property type="nucleotide sequence ID" value="NZ_JARMMH010000013.1"/>
</dbReference>
<evidence type="ECO:0000256" key="1">
    <source>
        <dbReference type="ARBA" id="ARBA00022723"/>
    </source>
</evidence>
<dbReference type="InterPro" id="IPR020843">
    <property type="entry name" value="ER"/>
</dbReference>
<dbReference type="CDD" id="cd08261">
    <property type="entry name" value="Zn_ADH7"/>
    <property type="match status" value="1"/>
</dbReference>
<feature type="domain" description="Enoyl reductase (ER)" evidence="5">
    <location>
        <begin position="11"/>
        <end position="336"/>
    </location>
</feature>
<evidence type="ECO:0000256" key="3">
    <source>
        <dbReference type="ARBA" id="ARBA00023002"/>
    </source>
</evidence>
<dbReference type="Pfam" id="PF08240">
    <property type="entry name" value="ADH_N"/>
    <property type="match status" value="1"/>
</dbReference>
<dbReference type="SMART" id="SM00829">
    <property type="entry name" value="PKS_ER"/>
    <property type="match status" value="1"/>
</dbReference>